<dbReference type="OrthoDB" id="122332at2"/>
<dbReference type="Pfam" id="PF07007">
    <property type="entry name" value="LprI"/>
    <property type="match status" value="1"/>
</dbReference>
<sequence length="353" mass="38313">MRVRPTVVLIPMFVAMCAGARAASFDCAKATRPIERVICSDRALSAADSAMAAAYRADLPRLTSAGIGLLRADQVQWLAWAQEICKVDQPEHPDAVKCLSPLYADRAKQLRGAVAVRDGLTFLRRTQFLAEAEQQDERIGAPEYPGFGTLKVSWPRADTDDPAWIAWSAAVEAHMLRQAGAGRVQDGDASKRKLPFAWVDAMAAAADVSLEGDLKSVEHGRVTTLIASDGMAHGGAHPFANAETMTWLLDEKRTLRASDVFAGDGWRDVVSKLCWDHLQSGETKSNLYDEVKGPDSEALQKVVADTTNWTLEQDGLHISFPDYTVAPRLAAVEDAVLSWSDLKGVLAPGFVTP</sequence>
<keyword evidence="1" id="KW-0732">Signal</keyword>
<dbReference type="AlphaFoldDB" id="I3ZCG7"/>
<dbReference type="GO" id="GO:0005576">
    <property type="term" value="C:extracellular region"/>
    <property type="evidence" value="ECO:0007669"/>
    <property type="project" value="TreeGrafter"/>
</dbReference>
<dbReference type="HOGENOM" id="CLU_785099_0_0_0"/>
<evidence type="ECO:0000259" key="2">
    <source>
        <dbReference type="Pfam" id="PF07007"/>
    </source>
</evidence>
<evidence type="ECO:0000313" key="4">
    <source>
        <dbReference type="Proteomes" id="UP000006056"/>
    </source>
</evidence>
<dbReference type="InterPro" id="IPR009739">
    <property type="entry name" value="LprI-like_N"/>
</dbReference>
<dbReference type="PANTHER" id="PTHR37549">
    <property type="entry name" value="LIPOPROTEIN LPRI"/>
    <property type="match status" value="1"/>
</dbReference>
<dbReference type="KEGG" id="trs:Terro_0595"/>
<evidence type="ECO:0000313" key="3">
    <source>
        <dbReference type="EMBL" id="AFL86935.1"/>
    </source>
</evidence>
<dbReference type="RefSeq" id="WP_014784504.1">
    <property type="nucleotide sequence ID" value="NC_018014.1"/>
</dbReference>
<reference evidence="3 4" key="1">
    <citation type="submission" date="2012-06" db="EMBL/GenBank/DDBJ databases">
        <title>Complete genome of Terriglobus roseus DSM 18391.</title>
        <authorList>
            <consortium name="US DOE Joint Genome Institute (JGI-PGF)"/>
            <person name="Lucas S."/>
            <person name="Copeland A."/>
            <person name="Lapidus A."/>
            <person name="Glavina del Rio T."/>
            <person name="Dalin E."/>
            <person name="Tice H."/>
            <person name="Bruce D."/>
            <person name="Goodwin L."/>
            <person name="Pitluck S."/>
            <person name="Peters L."/>
            <person name="Mikhailova N."/>
            <person name="Munk A.C.C."/>
            <person name="Kyrpides N."/>
            <person name="Mavromatis K."/>
            <person name="Ivanova N."/>
            <person name="Brettin T."/>
            <person name="Detter J.C."/>
            <person name="Han C."/>
            <person name="Larimer F."/>
            <person name="Land M."/>
            <person name="Hauser L."/>
            <person name="Markowitz V."/>
            <person name="Cheng J.-F."/>
            <person name="Hugenholtz P."/>
            <person name="Woyke T."/>
            <person name="Wu D."/>
            <person name="Brambilla E."/>
            <person name="Klenk H.-P."/>
            <person name="Eisen J.A."/>
        </authorList>
    </citation>
    <scope>NUCLEOTIDE SEQUENCE [LARGE SCALE GENOMIC DNA]</scope>
    <source>
        <strain evidence="4">DSM 18391 / NRRL B-41598 / KBS 63</strain>
    </source>
</reference>
<feature type="signal peptide" evidence="1">
    <location>
        <begin position="1"/>
        <end position="22"/>
    </location>
</feature>
<accession>I3ZCG7</accession>
<feature type="chain" id="PRO_5003684456" description="Lysozyme inhibitor LprI-like N-terminal domain-containing protein" evidence="1">
    <location>
        <begin position="23"/>
        <end position="353"/>
    </location>
</feature>
<dbReference type="Proteomes" id="UP000006056">
    <property type="component" value="Chromosome"/>
</dbReference>
<dbReference type="Gene3D" id="3.90.640.20">
    <property type="entry name" value="Heat-shock cognate protein, ATPase"/>
    <property type="match status" value="1"/>
</dbReference>
<dbReference type="Gene3D" id="1.20.1270.180">
    <property type="match status" value="1"/>
</dbReference>
<dbReference type="eggNOG" id="COG4461">
    <property type="taxonomic scope" value="Bacteria"/>
</dbReference>
<dbReference type="InterPro" id="IPR037126">
    <property type="entry name" value="PdaC/RsiV-like_sf"/>
</dbReference>
<dbReference type="EMBL" id="CP003379">
    <property type="protein sequence ID" value="AFL86935.1"/>
    <property type="molecule type" value="Genomic_DNA"/>
</dbReference>
<gene>
    <name evidence="3" type="ordered locus">Terro_0595</name>
</gene>
<keyword evidence="4" id="KW-1185">Reference proteome</keyword>
<name>I3ZCG7_TERRK</name>
<protein>
    <recommendedName>
        <fullName evidence="2">Lysozyme inhibitor LprI-like N-terminal domain-containing protein</fullName>
    </recommendedName>
</protein>
<dbReference type="InterPro" id="IPR052755">
    <property type="entry name" value="Lysozyme_Inhibitor_LprI"/>
</dbReference>
<organism evidence="3 4">
    <name type="scientific">Terriglobus roseus (strain DSM 18391 / NRRL B-41598 / KBS 63)</name>
    <dbReference type="NCBI Taxonomy" id="926566"/>
    <lineage>
        <taxon>Bacteria</taxon>
        <taxon>Pseudomonadati</taxon>
        <taxon>Acidobacteriota</taxon>
        <taxon>Terriglobia</taxon>
        <taxon>Terriglobales</taxon>
        <taxon>Acidobacteriaceae</taxon>
        <taxon>Terriglobus</taxon>
    </lineage>
</organism>
<proteinExistence type="predicted"/>
<dbReference type="PANTHER" id="PTHR37549:SF1">
    <property type="entry name" value="LIPOPROTEIN LPRI"/>
    <property type="match status" value="1"/>
</dbReference>
<feature type="domain" description="Lysozyme inhibitor LprI-like N-terminal" evidence="2">
    <location>
        <begin position="27"/>
        <end position="110"/>
    </location>
</feature>
<evidence type="ECO:0000256" key="1">
    <source>
        <dbReference type="SAM" id="SignalP"/>
    </source>
</evidence>